<comment type="caution">
    <text evidence="4">The sequence shown here is derived from an EMBL/GenBank/DDBJ whole genome shotgun (WGS) entry which is preliminary data.</text>
</comment>
<evidence type="ECO:0000256" key="1">
    <source>
        <dbReference type="ARBA" id="ARBA00023125"/>
    </source>
</evidence>
<dbReference type="GO" id="GO:0003677">
    <property type="term" value="F:DNA binding"/>
    <property type="evidence" value="ECO:0007669"/>
    <property type="project" value="UniProtKB-KW"/>
</dbReference>
<dbReference type="InterPro" id="IPR036162">
    <property type="entry name" value="Resolvase-like_N_sf"/>
</dbReference>
<dbReference type="EMBL" id="JACIDH010000032">
    <property type="protein sequence ID" value="MBB3881117.1"/>
    <property type="molecule type" value="Genomic_DNA"/>
</dbReference>
<gene>
    <name evidence="4" type="ORF">GGR48_003572</name>
</gene>
<dbReference type="Gene3D" id="3.40.50.1390">
    <property type="entry name" value="Resolvase, N-terminal catalytic domain"/>
    <property type="match status" value="1"/>
</dbReference>
<organism evidence="4 5">
    <name type="scientific">Sphingomonas pseudosanguinis</name>
    <dbReference type="NCBI Taxonomy" id="413712"/>
    <lineage>
        <taxon>Bacteria</taxon>
        <taxon>Pseudomonadati</taxon>
        <taxon>Pseudomonadota</taxon>
        <taxon>Alphaproteobacteria</taxon>
        <taxon>Sphingomonadales</taxon>
        <taxon>Sphingomonadaceae</taxon>
        <taxon>Sphingomonas</taxon>
    </lineage>
</organism>
<name>A0A7W6AC09_9SPHN</name>
<dbReference type="RefSeq" id="WP_183953132.1">
    <property type="nucleotide sequence ID" value="NZ_JACIDH010000032.1"/>
</dbReference>
<accession>A0A7W6AC09</accession>
<dbReference type="PANTHER" id="PTHR30461:SF2">
    <property type="entry name" value="SERINE RECOMBINASE PINE-RELATED"/>
    <property type="match status" value="1"/>
</dbReference>
<dbReference type="Pfam" id="PF00239">
    <property type="entry name" value="Resolvase"/>
    <property type="match status" value="1"/>
</dbReference>
<feature type="domain" description="Resolvase/invertase-type recombinase catalytic" evidence="3">
    <location>
        <begin position="4"/>
        <end position="150"/>
    </location>
</feature>
<dbReference type="InterPro" id="IPR006119">
    <property type="entry name" value="Resolv_N"/>
</dbReference>
<dbReference type="AlphaFoldDB" id="A0A7W6AC09"/>
<proteinExistence type="predicted"/>
<sequence>MIKRVALYTRISTSDGQQTVENQLRDLRLAGERLGWDIVATFADEGISGAKGRDQRPGLDAMLKGIARKEFDMVASWSICRLGRSLQHLVSILGDLDARSVDLYLHVQAIDTSTPSGRAMFGMMGVFAEFERAMISERVKSGLARSTKKGGRPRLDIDKQRHIERLLSGGLSINKTAKKLRVGVGTVHRIKTAMAHAA</sequence>
<keyword evidence="5" id="KW-1185">Reference proteome</keyword>
<dbReference type="CDD" id="cd03768">
    <property type="entry name" value="SR_ResInv"/>
    <property type="match status" value="1"/>
</dbReference>
<dbReference type="SUPFAM" id="SSF53041">
    <property type="entry name" value="Resolvase-like"/>
    <property type="match status" value="1"/>
</dbReference>
<evidence type="ECO:0000256" key="2">
    <source>
        <dbReference type="ARBA" id="ARBA00023172"/>
    </source>
</evidence>
<keyword evidence="2" id="KW-0233">DNA recombination</keyword>
<evidence type="ECO:0000259" key="3">
    <source>
        <dbReference type="PROSITE" id="PS51736"/>
    </source>
</evidence>
<protein>
    <submittedName>
        <fullName evidence="4">DNA invertase Pin-like site-specific DNA recombinase</fullName>
    </submittedName>
</protein>
<reference evidence="4 5" key="1">
    <citation type="submission" date="2020-08" db="EMBL/GenBank/DDBJ databases">
        <title>Genomic Encyclopedia of Type Strains, Phase IV (KMG-IV): sequencing the most valuable type-strain genomes for metagenomic binning, comparative biology and taxonomic classification.</title>
        <authorList>
            <person name="Goeker M."/>
        </authorList>
    </citation>
    <scope>NUCLEOTIDE SEQUENCE [LARGE SCALE GENOMIC DNA]</scope>
    <source>
        <strain evidence="4 5">DSM 19512</strain>
    </source>
</reference>
<dbReference type="SMART" id="SM00857">
    <property type="entry name" value="Resolvase"/>
    <property type="match status" value="1"/>
</dbReference>
<dbReference type="PANTHER" id="PTHR30461">
    <property type="entry name" value="DNA-INVERTASE FROM LAMBDOID PROPHAGE"/>
    <property type="match status" value="1"/>
</dbReference>
<dbReference type="GO" id="GO:0000150">
    <property type="term" value="F:DNA strand exchange activity"/>
    <property type="evidence" value="ECO:0007669"/>
    <property type="project" value="InterPro"/>
</dbReference>
<evidence type="ECO:0000313" key="4">
    <source>
        <dbReference type="EMBL" id="MBB3881117.1"/>
    </source>
</evidence>
<evidence type="ECO:0000313" key="5">
    <source>
        <dbReference type="Proteomes" id="UP000538670"/>
    </source>
</evidence>
<keyword evidence="1" id="KW-0238">DNA-binding</keyword>
<dbReference type="PROSITE" id="PS51736">
    <property type="entry name" value="RECOMBINASES_3"/>
    <property type="match status" value="1"/>
</dbReference>
<dbReference type="InterPro" id="IPR050639">
    <property type="entry name" value="SSR_resolvase"/>
</dbReference>
<dbReference type="Proteomes" id="UP000538670">
    <property type="component" value="Unassembled WGS sequence"/>
</dbReference>